<feature type="compositionally biased region" description="Low complexity" evidence="1">
    <location>
        <begin position="59"/>
        <end position="74"/>
    </location>
</feature>
<name>A0A086JH30_TOXGO</name>
<dbReference type="VEuPathDB" id="ToxoDB:TGDOM2_257755"/>
<organism evidence="2 3">
    <name type="scientific">Toxoplasma gondii GAB2-2007-GAL-DOM2</name>
    <dbReference type="NCBI Taxonomy" id="1130820"/>
    <lineage>
        <taxon>Eukaryota</taxon>
        <taxon>Sar</taxon>
        <taxon>Alveolata</taxon>
        <taxon>Apicomplexa</taxon>
        <taxon>Conoidasida</taxon>
        <taxon>Coccidia</taxon>
        <taxon>Eucoccidiorida</taxon>
        <taxon>Eimeriorina</taxon>
        <taxon>Sarcocystidae</taxon>
        <taxon>Toxoplasma</taxon>
    </lineage>
</organism>
<dbReference type="Proteomes" id="UP000028837">
    <property type="component" value="Unassembled WGS sequence"/>
</dbReference>
<feature type="region of interest" description="Disordered" evidence="1">
    <location>
        <begin position="140"/>
        <end position="161"/>
    </location>
</feature>
<gene>
    <name evidence="2" type="ORF">TGDOM2_257755</name>
</gene>
<evidence type="ECO:0000313" key="3">
    <source>
        <dbReference type="Proteomes" id="UP000028837"/>
    </source>
</evidence>
<protein>
    <submittedName>
        <fullName evidence="2">Uncharacterized protein</fullName>
    </submittedName>
</protein>
<accession>A0A086JH30</accession>
<proteinExistence type="predicted"/>
<reference evidence="2 3" key="1">
    <citation type="submission" date="2014-02" db="EMBL/GenBank/DDBJ databases">
        <authorList>
            <person name="Sibley D."/>
            <person name="Venepally P."/>
            <person name="Karamycheva S."/>
            <person name="Hadjithomas M."/>
            <person name="Khan A."/>
            <person name="Brunk B."/>
            <person name="Roos D."/>
            <person name="Caler E."/>
            <person name="Lorenzi H."/>
        </authorList>
    </citation>
    <scope>NUCLEOTIDE SEQUENCE [LARGE SCALE GENOMIC DNA]</scope>
    <source>
        <strain evidence="2 3">GAB2-2007-GAL-DOM2</strain>
    </source>
</reference>
<dbReference type="AlphaFoldDB" id="A0A086JH30"/>
<feature type="region of interest" description="Disordered" evidence="1">
    <location>
        <begin position="50"/>
        <end position="74"/>
    </location>
</feature>
<evidence type="ECO:0000313" key="2">
    <source>
        <dbReference type="EMBL" id="KFG31448.1"/>
    </source>
</evidence>
<dbReference type="EMBL" id="AHZU02001525">
    <property type="protein sequence ID" value="KFG31448.1"/>
    <property type="molecule type" value="Genomic_DNA"/>
</dbReference>
<comment type="caution">
    <text evidence="2">The sequence shown here is derived from an EMBL/GenBank/DDBJ whole genome shotgun (WGS) entry which is preliminary data.</text>
</comment>
<evidence type="ECO:0000256" key="1">
    <source>
        <dbReference type="SAM" id="MobiDB-lite"/>
    </source>
</evidence>
<sequence>MSVAAQHQSLRKQLVTFDAHVPRVSRKGGGRRCVCFTFQREEGVLRERCRHHQKPQRLRTTGAPASGRRARATGSRVRTGLVVPFIANRRRRCWVSVLTSTARGSKSDLARMLGFVLVRRADHNECQLAFAPETRKVASCPPAHNNDGRGAVTNATPRHLL</sequence>